<sequence>MSDYDEKIIRKAITVYGFVQGVGFRYRTVHAANLVGATGWVRNNPDGSVSMEIQGTEQQIDRVFQMIEQGTYVNIERMDVKSIPVIEDERGFYGD</sequence>
<dbReference type="PROSITE" id="PS51160">
    <property type="entry name" value="ACYLPHOSPHATASE_3"/>
    <property type="match status" value="1"/>
</dbReference>
<keyword evidence="5 6" id="KW-0378">Hydrolase</keyword>
<protein>
    <recommendedName>
        <fullName evidence="3 5">Acylphosphatase</fullName>
        <ecNumber evidence="2 5">3.6.1.7</ecNumber>
    </recommendedName>
</protein>
<evidence type="ECO:0000256" key="4">
    <source>
        <dbReference type="ARBA" id="ARBA00047645"/>
    </source>
</evidence>
<accession>A0A1M7S2W5</accession>
<dbReference type="SUPFAM" id="SSF54975">
    <property type="entry name" value="Acylphosphatase/BLUF domain-like"/>
    <property type="match status" value="1"/>
</dbReference>
<gene>
    <name evidence="9" type="ORF">SAMN02745247_00871</name>
</gene>
<dbReference type="InterPro" id="IPR001792">
    <property type="entry name" value="Acylphosphatase-like_dom"/>
</dbReference>
<dbReference type="InterPro" id="IPR020456">
    <property type="entry name" value="Acylphosphatase"/>
</dbReference>
<proteinExistence type="inferred from homology"/>
<evidence type="ECO:0000256" key="2">
    <source>
        <dbReference type="ARBA" id="ARBA00012150"/>
    </source>
</evidence>
<dbReference type="PROSITE" id="PS00151">
    <property type="entry name" value="ACYLPHOSPHATASE_2"/>
    <property type="match status" value="1"/>
</dbReference>
<evidence type="ECO:0000313" key="10">
    <source>
        <dbReference type="Proteomes" id="UP000184097"/>
    </source>
</evidence>
<evidence type="ECO:0000256" key="6">
    <source>
        <dbReference type="RuleBase" id="RU000553"/>
    </source>
</evidence>
<dbReference type="PRINTS" id="PR00112">
    <property type="entry name" value="ACYLPHPHTASE"/>
</dbReference>
<dbReference type="PANTHER" id="PTHR47268">
    <property type="entry name" value="ACYLPHOSPHATASE"/>
    <property type="match status" value="1"/>
</dbReference>
<reference evidence="9 10" key="1">
    <citation type="submission" date="2016-12" db="EMBL/GenBank/DDBJ databases">
        <authorList>
            <person name="Song W.-J."/>
            <person name="Kurnit D.M."/>
        </authorList>
    </citation>
    <scope>NUCLEOTIDE SEQUENCE [LARGE SCALE GENOMIC DNA]</scope>
    <source>
        <strain evidence="9 10">DSM 14810</strain>
    </source>
</reference>
<evidence type="ECO:0000256" key="7">
    <source>
        <dbReference type="RuleBase" id="RU004168"/>
    </source>
</evidence>
<feature type="domain" description="Acylphosphatase-like" evidence="8">
    <location>
        <begin position="10"/>
        <end position="95"/>
    </location>
</feature>
<dbReference type="EMBL" id="FRDH01000004">
    <property type="protein sequence ID" value="SHN52969.1"/>
    <property type="molecule type" value="Genomic_DNA"/>
</dbReference>
<dbReference type="PROSITE" id="PS00150">
    <property type="entry name" value="ACYLPHOSPHATASE_1"/>
    <property type="match status" value="1"/>
</dbReference>
<dbReference type="Proteomes" id="UP000184097">
    <property type="component" value="Unassembled WGS sequence"/>
</dbReference>
<organism evidence="9 10">
    <name type="scientific">Butyrivibrio hungatei DSM 14810</name>
    <dbReference type="NCBI Taxonomy" id="1121132"/>
    <lineage>
        <taxon>Bacteria</taxon>
        <taxon>Bacillati</taxon>
        <taxon>Bacillota</taxon>
        <taxon>Clostridia</taxon>
        <taxon>Lachnospirales</taxon>
        <taxon>Lachnospiraceae</taxon>
        <taxon>Butyrivibrio</taxon>
    </lineage>
</organism>
<evidence type="ECO:0000256" key="3">
    <source>
        <dbReference type="ARBA" id="ARBA00015991"/>
    </source>
</evidence>
<dbReference type="GO" id="GO:0003998">
    <property type="term" value="F:acylphosphatase activity"/>
    <property type="evidence" value="ECO:0007669"/>
    <property type="project" value="UniProtKB-EC"/>
</dbReference>
<dbReference type="PANTHER" id="PTHR47268:SF4">
    <property type="entry name" value="ACYLPHOSPHATASE"/>
    <property type="match status" value="1"/>
</dbReference>
<dbReference type="InterPro" id="IPR017968">
    <property type="entry name" value="Acylphosphatase_CS"/>
</dbReference>
<dbReference type="EC" id="3.6.1.7" evidence="2 5"/>
<evidence type="ECO:0000256" key="1">
    <source>
        <dbReference type="ARBA" id="ARBA00005614"/>
    </source>
</evidence>
<dbReference type="Gene3D" id="3.30.70.100">
    <property type="match status" value="1"/>
</dbReference>
<dbReference type="RefSeq" id="WP_072701372.1">
    <property type="nucleotide sequence ID" value="NZ_FRDH01000004.1"/>
</dbReference>
<dbReference type="AlphaFoldDB" id="A0A1M7S2W5"/>
<feature type="active site" evidence="5">
    <location>
        <position position="43"/>
    </location>
</feature>
<evidence type="ECO:0000256" key="5">
    <source>
        <dbReference type="PROSITE-ProRule" id="PRU00520"/>
    </source>
</evidence>
<name>A0A1M7S2W5_9FIRM</name>
<evidence type="ECO:0000259" key="8">
    <source>
        <dbReference type="PROSITE" id="PS51160"/>
    </source>
</evidence>
<comment type="catalytic activity">
    <reaction evidence="4 5 6">
        <text>an acyl phosphate + H2O = a carboxylate + phosphate + H(+)</text>
        <dbReference type="Rhea" id="RHEA:14965"/>
        <dbReference type="ChEBI" id="CHEBI:15377"/>
        <dbReference type="ChEBI" id="CHEBI:15378"/>
        <dbReference type="ChEBI" id="CHEBI:29067"/>
        <dbReference type="ChEBI" id="CHEBI:43474"/>
        <dbReference type="ChEBI" id="CHEBI:59918"/>
        <dbReference type="EC" id="3.6.1.7"/>
    </reaction>
</comment>
<feature type="active site" evidence="5">
    <location>
        <position position="25"/>
    </location>
</feature>
<dbReference type="InterPro" id="IPR036046">
    <property type="entry name" value="Acylphosphatase-like_dom_sf"/>
</dbReference>
<evidence type="ECO:0000313" key="9">
    <source>
        <dbReference type="EMBL" id="SHN52969.1"/>
    </source>
</evidence>
<comment type="similarity">
    <text evidence="1 7">Belongs to the acylphosphatase family.</text>
</comment>
<dbReference type="Pfam" id="PF00708">
    <property type="entry name" value="Acylphosphatase"/>
    <property type="match status" value="1"/>
</dbReference>